<name>A0ABU0IML4_9CAUL</name>
<organism evidence="1 2">
    <name type="scientific">Caulobacter ginsengisoli</name>
    <dbReference type="NCBI Taxonomy" id="400775"/>
    <lineage>
        <taxon>Bacteria</taxon>
        <taxon>Pseudomonadati</taxon>
        <taxon>Pseudomonadota</taxon>
        <taxon>Alphaproteobacteria</taxon>
        <taxon>Caulobacterales</taxon>
        <taxon>Caulobacteraceae</taxon>
        <taxon>Caulobacter</taxon>
    </lineage>
</organism>
<gene>
    <name evidence="1" type="ORF">QO010_000985</name>
</gene>
<dbReference type="Pfam" id="PF10604">
    <property type="entry name" value="Polyketide_cyc2"/>
    <property type="match status" value="1"/>
</dbReference>
<sequence>MPTVHKEILINASPDKVWDAARDWGALHTRLVPGFVTATETAAEADGTPYRMVTFASGMTLKEVIVDIDDERRRLVWTIESPNVRHHNGALQVFPEAGGCRAVWTADVLPAAMAEAFAPSMAAGLQAMKAVFEA</sequence>
<evidence type="ECO:0008006" key="3">
    <source>
        <dbReference type="Google" id="ProtNLM"/>
    </source>
</evidence>
<dbReference type="SUPFAM" id="SSF55961">
    <property type="entry name" value="Bet v1-like"/>
    <property type="match status" value="1"/>
</dbReference>
<reference evidence="1 2" key="1">
    <citation type="submission" date="2023-07" db="EMBL/GenBank/DDBJ databases">
        <title>Genomic Encyclopedia of Type Strains, Phase IV (KMG-IV): sequencing the most valuable type-strain genomes for metagenomic binning, comparative biology and taxonomic classification.</title>
        <authorList>
            <person name="Goeker M."/>
        </authorList>
    </citation>
    <scope>NUCLEOTIDE SEQUENCE [LARGE SCALE GENOMIC DNA]</scope>
    <source>
        <strain evidence="1 2">DSM 18695</strain>
    </source>
</reference>
<dbReference type="InterPro" id="IPR023393">
    <property type="entry name" value="START-like_dom_sf"/>
</dbReference>
<comment type="caution">
    <text evidence="1">The sequence shown here is derived from an EMBL/GenBank/DDBJ whole genome shotgun (WGS) entry which is preliminary data.</text>
</comment>
<evidence type="ECO:0000313" key="2">
    <source>
        <dbReference type="Proteomes" id="UP001228905"/>
    </source>
</evidence>
<dbReference type="InterPro" id="IPR019587">
    <property type="entry name" value="Polyketide_cyclase/dehydratase"/>
</dbReference>
<proteinExistence type="predicted"/>
<dbReference type="Gene3D" id="3.30.530.20">
    <property type="match status" value="1"/>
</dbReference>
<evidence type="ECO:0000313" key="1">
    <source>
        <dbReference type="EMBL" id="MDQ0463237.1"/>
    </source>
</evidence>
<accession>A0ABU0IML4</accession>
<dbReference type="CDD" id="cd07821">
    <property type="entry name" value="PYR_PYL_RCAR_like"/>
    <property type="match status" value="1"/>
</dbReference>
<protein>
    <recommendedName>
        <fullName evidence="3">MxaD family protein</fullName>
    </recommendedName>
</protein>
<keyword evidence="2" id="KW-1185">Reference proteome</keyword>
<dbReference type="EMBL" id="JAUSVS010000001">
    <property type="protein sequence ID" value="MDQ0463237.1"/>
    <property type="molecule type" value="Genomic_DNA"/>
</dbReference>
<dbReference type="RefSeq" id="WP_307346760.1">
    <property type="nucleotide sequence ID" value="NZ_JAUSVS010000001.1"/>
</dbReference>
<dbReference type="Proteomes" id="UP001228905">
    <property type="component" value="Unassembled WGS sequence"/>
</dbReference>